<reference evidence="1 2" key="1">
    <citation type="submission" date="2021-06" db="EMBL/GenBank/DDBJ databases">
        <authorList>
            <person name="Sun Q."/>
            <person name="Li D."/>
        </authorList>
    </citation>
    <scope>NUCLEOTIDE SEQUENCE [LARGE SCALE GENOMIC DNA]</scope>
    <source>
        <strain evidence="1 2">MSJ-1</strain>
    </source>
</reference>
<dbReference type="Pfam" id="PF10934">
    <property type="entry name" value="Sheath_initiator"/>
    <property type="match status" value="1"/>
</dbReference>
<evidence type="ECO:0000313" key="1">
    <source>
        <dbReference type="EMBL" id="MBU5669502.1"/>
    </source>
</evidence>
<dbReference type="RefSeq" id="WP_216549334.1">
    <property type="nucleotide sequence ID" value="NZ_JAHLQO010000004.1"/>
</dbReference>
<dbReference type="Proteomes" id="UP000783742">
    <property type="component" value="Unassembled WGS sequence"/>
</dbReference>
<dbReference type="InterPro" id="IPR020288">
    <property type="entry name" value="Sheath_initiator"/>
</dbReference>
<dbReference type="EMBL" id="JAHLQO010000004">
    <property type="protein sequence ID" value="MBU5669502.1"/>
    <property type="molecule type" value="Genomic_DNA"/>
</dbReference>
<comment type="caution">
    <text evidence="1">The sequence shown here is derived from an EMBL/GenBank/DDBJ whole genome shotgun (WGS) entry which is preliminary data.</text>
</comment>
<gene>
    <name evidence="1" type="ORF">KQI68_06575</name>
</gene>
<protein>
    <submittedName>
        <fullName evidence="1">DUF2634 domain-containing protein</fullName>
    </submittedName>
</protein>
<name>A0ABS6FH51_9FIRM</name>
<sequence length="215" mass="24341">MHGLKTHRITEGDSLQKLARLYDIEDWRQITILNSLEEPYIDSVFFSDTYKDNPKVAKIGDIILLPKPNGDDINISNRRNEEIESLAYGIDIDINGDLPVATTIQGEIREGGDIKLVAGVNNLAQQLNTRLTTKRGSLIEHPDYGSDLYKYNGLLDNGRTDNKVIFEVESCIREDFRVKDVTNIKLIHKGSARYVSCTVIPIEPGTPFKYEYILL</sequence>
<proteinExistence type="predicted"/>
<evidence type="ECO:0000313" key="2">
    <source>
        <dbReference type="Proteomes" id="UP000783742"/>
    </source>
</evidence>
<keyword evidence="2" id="KW-1185">Reference proteome</keyword>
<organism evidence="1 2">
    <name type="scientific">Peptoniphilus ovalis</name>
    <dbReference type="NCBI Taxonomy" id="2841503"/>
    <lineage>
        <taxon>Bacteria</taxon>
        <taxon>Bacillati</taxon>
        <taxon>Bacillota</taxon>
        <taxon>Tissierellia</taxon>
        <taxon>Tissierellales</taxon>
        <taxon>Peptoniphilaceae</taxon>
        <taxon>Peptoniphilus</taxon>
    </lineage>
</organism>
<accession>A0ABS6FH51</accession>